<feature type="domain" description="Major facilitator superfamily (MFS) profile" evidence="10">
    <location>
        <begin position="22"/>
        <end position="447"/>
    </location>
</feature>
<keyword evidence="6" id="KW-0325">Glycoprotein</keyword>
<evidence type="ECO:0000313" key="11">
    <source>
        <dbReference type="Proteomes" id="UP000192223"/>
    </source>
</evidence>
<feature type="transmembrane region" description="Helical" evidence="9">
    <location>
        <begin position="116"/>
        <end position="137"/>
    </location>
</feature>
<feature type="transmembrane region" description="Helical" evidence="9">
    <location>
        <begin position="20"/>
        <end position="40"/>
    </location>
</feature>
<dbReference type="GO" id="GO:0005886">
    <property type="term" value="C:plasma membrane"/>
    <property type="evidence" value="ECO:0007669"/>
    <property type="project" value="UniProtKB-SubCell"/>
</dbReference>
<evidence type="ECO:0000256" key="2">
    <source>
        <dbReference type="ARBA" id="ARBA00022475"/>
    </source>
</evidence>
<keyword evidence="5 9" id="KW-0472">Membrane</keyword>
<dbReference type="RefSeq" id="XP_018327911.1">
    <property type="nucleotide sequence ID" value="XM_018472409.2"/>
</dbReference>
<dbReference type="PRINTS" id="PR00171">
    <property type="entry name" value="SUGRTRNSPORT"/>
</dbReference>
<keyword evidence="2" id="KW-1003">Cell membrane</keyword>
<dbReference type="Pfam" id="PF00083">
    <property type="entry name" value="Sugar_tr"/>
    <property type="match status" value="1"/>
</dbReference>
<evidence type="ECO:0000256" key="7">
    <source>
        <dbReference type="ARBA" id="ARBA00024348"/>
    </source>
</evidence>
<dbReference type="FunFam" id="1.20.1250.20:FF:000055">
    <property type="entry name" value="Facilitated trehalose transporter Tret1-2 homolog"/>
    <property type="match status" value="1"/>
</dbReference>
<dbReference type="NCBIfam" id="TIGR00879">
    <property type="entry name" value="SP"/>
    <property type="match status" value="1"/>
</dbReference>
<feature type="transmembrane region" description="Helical" evidence="9">
    <location>
        <begin position="323"/>
        <end position="344"/>
    </location>
</feature>
<dbReference type="InterPro" id="IPR050549">
    <property type="entry name" value="MFS_Trehalose_Transporter"/>
</dbReference>
<evidence type="ECO:0000256" key="9">
    <source>
        <dbReference type="SAM" id="Phobius"/>
    </source>
</evidence>
<feature type="transmembrane region" description="Helical" evidence="9">
    <location>
        <begin position="60"/>
        <end position="79"/>
    </location>
</feature>
<dbReference type="PROSITE" id="PS50850">
    <property type="entry name" value="MFS"/>
    <property type="match status" value="1"/>
</dbReference>
<evidence type="ECO:0000256" key="5">
    <source>
        <dbReference type="ARBA" id="ARBA00023136"/>
    </source>
</evidence>
<proteinExistence type="inferred from homology"/>
<dbReference type="PANTHER" id="PTHR48021">
    <property type="match status" value="1"/>
</dbReference>
<evidence type="ECO:0000256" key="3">
    <source>
        <dbReference type="ARBA" id="ARBA00022692"/>
    </source>
</evidence>
<evidence type="ECO:0000256" key="6">
    <source>
        <dbReference type="ARBA" id="ARBA00023180"/>
    </source>
</evidence>
<comment type="subcellular location">
    <subcellularLocation>
        <location evidence="1">Cell membrane</location>
        <topology evidence="1">Multi-pass membrane protein</topology>
    </subcellularLocation>
</comment>
<sequence length="489" mass="52981">MEQKKKTNSNEIPDSAFRQYLAAVLATLGALAMGTTLSWTSPALPLLQDPASPLPVTNEQGSWIASLLTLGAFMGAIPAGEIAIYLGPKRTLQLTTIPFIVTWITIAYSPNVILLYIARLVAGLVVGLICVAAPMYITDLAEPRIRGSLGGFFQLQVTIGLLVEYILGSVEKSFTYLALISAILPALHLITFSFMPESPVYLTAKGKIDDARKSLQWFRGKSYDVEDELFRIHESITEAARNKAGLSDLIRSKAASKALVISLALMLFQQLSGVNAVLFYAEKIFKDSGSKMSPNMCAIFIGTMQVVATYVSTLLVDRAGRKILLIISSSVMAVCSCSLGIYFYLKTITDVSNLSFLPLISLTIFIIVFSIGFGPIPWMISGELFTPEFKGRACSIAAAFNWTLAFAVTKLFSTLVQCFGAGITFGIFSAISFFGAVFCIIVVPETKGKTMEEVQVLLGGSATLNDVENQKPIITLQNKTGDSTVRNEK</sequence>
<accession>A0A1W4WVK3</accession>
<dbReference type="InterPro" id="IPR020846">
    <property type="entry name" value="MFS_dom"/>
</dbReference>
<dbReference type="OrthoDB" id="6612291at2759"/>
<keyword evidence="11" id="KW-1185">Reference proteome</keyword>
<dbReference type="KEGG" id="apln:108738822"/>
<gene>
    <name evidence="12" type="primary">LOC108738822</name>
</gene>
<feature type="transmembrane region" description="Helical" evidence="9">
    <location>
        <begin position="149"/>
        <end position="168"/>
    </location>
</feature>
<reference evidence="12" key="1">
    <citation type="submission" date="2025-08" db="UniProtKB">
        <authorList>
            <consortium name="RefSeq"/>
        </authorList>
    </citation>
    <scope>IDENTIFICATION</scope>
    <source>
        <tissue evidence="12">Entire body</tissue>
    </source>
</reference>
<evidence type="ECO:0000313" key="12">
    <source>
        <dbReference type="RefSeq" id="XP_018327911.1"/>
    </source>
</evidence>
<protein>
    <submittedName>
        <fullName evidence="12">Facilitated trehalose transporter Tret1-like</fullName>
    </submittedName>
</protein>
<evidence type="ECO:0000256" key="4">
    <source>
        <dbReference type="ARBA" id="ARBA00022989"/>
    </source>
</evidence>
<feature type="transmembrane region" description="Helical" evidence="9">
    <location>
        <begin position="258"/>
        <end position="281"/>
    </location>
</feature>
<feature type="transmembrane region" description="Helical" evidence="9">
    <location>
        <begin position="419"/>
        <end position="443"/>
    </location>
</feature>
<feature type="transmembrane region" description="Helical" evidence="9">
    <location>
        <begin position="393"/>
        <end position="413"/>
    </location>
</feature>
<comment type="similarity">
    <text evidence="7">Belongs to the major facilitator superfamily. Sugar transporter (TC 2.A.1.1) family. Trehalose transporter subfamily.</text>
</comment>
<name>A0A1W4WVK3_AGRPL</name>
<dbReference type="AlphaFoldDB" id="A0A1W4WVK3"/>
<dbReference type="InterPro" id="IPR036259">
    <property type="entry name" value="MFS_trans_sf"/>
</dbReference>
<evidence type="ECO:0000256" key="1">
    <source>
        <dbReference type="ARBA" id="ARBA00004651"/>
    </source>
</evidence>
<feature type="transmembrane region" description="Helical" evidence="9">
    <location>
        <begin position="91"/>
        <end position="110"/>
    </location>
</feature>
<dbReference type="InterPro" id="IPR044775">
    <property type="entry name" value="MFS_ERD6/Tret1-like"/>
</dbReference>
<dbReference type="GO" id="GO:0051119">
    <property type="term" value="F:sugar transmembrane transporter activity"/>
    <property type="evidence" value="ECO:0007669"/>
    <property type="project" value="InterPro"/>
</dbReference>
<dbReference type="Proteomes" id="UP000192223">
    <property type="component" value="Unplaced"/>
</dbReference>
<feature type="transmembrane region" description="Helical" evidence="9">
    <location>
        <begin position="293"/>
        <end position="316"/>
    </location>
</feature>
<dbReference type="SUPFAM" id="SSF103473">
    <property type="entry name" value="MFS general substrate transporter"/>
    <property type="match status" value="1"/>
</dbReference>
<dbReference type="STRING" id="224129.A0A1W4WVK3"/>
<keyword evidence="8" id="KW-0813">Transport</keyword>
<evidence type="ECO:0000256" key="8">
    <source>
        <dbReference type="RuleBase" id="RU003346"/>
    </source>
</evidence>
<feature type="transmembrane region" description="Helical" evidence="9">
    <location>
        <begin position="356"/>
        <end position="381"/>
    </location>
</feature>
<dbReference type="Gene3D" id="1.20.1250.20">
    <property type="entry name" value="MFS general substrate transporter like domains"/>
    <property type="match status" value="1"/>
</dbReference>
<dbReference type="CDD" id="cd17358">
    <property type="entry name" value="MFS_GLUT6_8_Class3_like"/>
    <property type="match status" value="1"/>
</dbReference>
<keyword evidence="3 9" id="KW-0812">Transmembrane</keyword>
<dbReference type="PANTHER" id="PTHR48021:SF1">
    <property type="entry name" value="GH07001P-RELATED"/>
    <property type="match status" value="1"/>
</dbReference>
<dbReference type="InParanoid" id="A0A1W4WVK3"/>
<dbReference type="InterPro" id="IPR005828">
    <property type="entry name" value="MFS_sugar_transport-like"/>
</dbReference>
<evidence type="ECO:0000259" key="10">
    <source>
        <dbReference type="PROSITE" id="PS50850"/>
    </source>
</evidence>
<keyword evidence="4 9" id="KW-1133">Transmembrane helix</keyword>
<dbReference type="GeneID" id="108738822"/>
<dbReference type="InterPro" id="IPR003663">
    <property type="entry name" value="Sugar/inositol_transpt"/>
</dbReference>
<feature type="transmembrane region" description="Helical" evidence="9">
    <location>
        <begin position="174"/>
        <end position="195"/>
    </location>
</feature>
<organism evidence="11 12">
    <name type="scientific">Agrilus planipennis</name>
    <name type="common">Emerald ash borer</name>
    <name type="synonym">Agrilus marcopoli</name>
    <dbReference type="NCBI Taxonomy" id="224129"/>
    <lineage>
        <taxon>Eukaryota</taxon>
        <taxon>Metazoa</taxon>
        <taxon>Ecdysozoa</taxon>
        <taxon>Arthropoda</taxon>
        <taxon>Hexapoda</taxon>
        <taxon>Insecta</taxon>
        <taxon>Pterygota</taxon>
        <taxon>Neoptera</taxon>
        <taxon>Endopterygota</taxon>
        <taxon>Coleoptera</taxon>
        <taxon>Polyphaga</taxon>
        <taxon>Elateriformia</taxon>
        <taxon>Buprestoidea</taxon>
        <taxon>Buprestidae</taxon>
        <taxon>Agrilinae</taxon>
        <taxon>Agrilus</taxon>
    </lineage>
</organism>